<gene>
    <name evidence="10" type="ORF">UX47_C0001G0050</name>
</gene>
<feature type="transmembrane region" description="Helical" evidence="7">
    <location>
        <begin position="12"/>
        <end position="32"/>
    </location>
</feature>
<evidence type="ECO:0000256" key="4">
    <source>
        <dbReference type="ARBA" id="ARBA00022670"/>
    </source>
</evidence>
<evidence type="ECO:0000256" key="3">
    <source>
        <dbReference type="ARBA" id="ARBA00013208"/>
    </source>
</evidence>
<protein>
    <recommendedName>
        <fullName evidence="3 7">Signal peptidase I</fullName>
        <ecNumber evidence="3 7">3.4.21.89</ecNumber>
    </recommendedName>
</protein>
<dbReference type="Pfam" id="PF10502">
    <property type="entry name" value="Peptidase_S26"/>
    <property type="match status" value="1"/>
</dbReference>
<dbReference type="InterPro" id="IPR019756">
    <property type="entry name" value="Pept_S26A_signal_pept_1_Ser-AS"/>
</dbReference>
<sequence>MSFFRKLVHIVYEFVEAFVISASVFVVIYLFLMQPHQVKGSSMFPTFKDKEYLLTDKVTYRTRAPRDGDVIVFKAPINEDFDFIKRIIATPGQTVMVKEGKVYVDGQMLDEFYLPKEYTTAPGQFLHDGEEYTVQPNELMAFGDNRDHSSDSRDWGPVPYRNIVGKVFFRYWPSNVAGLVMNPVKAEDEPLTIE</sequence>
<keyword evidence="7" id="KW-0472">Membrane</keyword>
<keyword evidence="7" id="KW-1133">Transmembrane helix</keyword>
<comment type="caution">
    <text evidence="10">The sequence shown here is derived from an EMBL/GenBank/DDBJ whole genome shotgun (WGS) entry which is preliminary data.</text>
</comment>
<dbReference type="SUPFAM" id="SSF51306">
    <property type="entry name" value="LexA/Signal peptidase"/>
    <property type="match status" value="1"/>
</dbReference>
<comment type="subcellular location">
    <subcellularLocation>
        <location evidence="8">Membrane</location>
        <topology evidence="8">Single-pass type II membrane protein</topology>
    </subcellularLocation>
</comment>
<dbReference type="Gene3D" id="2.10.109.10">
    <property type="entry name" value="Umud Fragment, subunit A"/>
    <property type="match status" value="1"/>
</dbReference>
<dbReference type="InterPro" id="IPR036286">
    <property type="entry name" value="LexA/Signal_pep-like_sf"/>
</dbReference>
<dbReference type="GO" id="GO:0004252">
    <property type="term" value="F:serine-type endopeptidase activity"/>
    <property type="evidence" value="ECO:0007669"/>
    <property type="project" value="InterPro"/>
</dbReference>
<dbReference type="EMBL" id="LCMI01000001">
    <property type="protein sequence ID" value="KKU33767.1"/>
    <property type="molecule type" value="Genomic_DNA"/>
</dbReference>
<dbReference type="CDD" id="cd06530">
    <property type="entry name" value="S26_SPase_I"/>
    <property type="match status" value="1"/>
</dbReference>
<dbReference type="PANTHER" id="PTHR43390:SF1">
    <property type="entry name" value="CHLOROPLAST PROCESSING PEPTIDASE"/>
    <property type="match status" value="1"/>
</dbReference>
<dbReference type="PANTHER" id="PTHR43390">
    <property type="entry name" value="SIGNAL PEPTIDASE I"/>
    <property type="match status" value="1"/>
</dbReference>
<organism evidence="10 11">
    <name type="scientific">Candidatus Collierbacteria bacterium GW2011_GWA2_46_26</name>
    <dbReference type="NCBI Taxonomy" id="1618381"/>
    <lineage>
        <taxon>Bacteria</taxon>
        <taxon>Candidatus Collieribacteriota</taxon>
    </lineage>
</organism>
<dbReference type="InterPro" id="IPR019533">
    <property type="entry name" value="Peptidase_S26"/>
</dbReference>
<dbReference type="PROSITE" id="PS00760">
    <property type="entry name" value="SPASE_I_2"/>
    <property type="match status" value="1"/>
</dbReference>
<feature type="active site" evidence="6">
    <location>
        <position position="85"/>
    </location>
</feature>
<keyword evidence="4 7" id="KW-0645">Protease</keyword>
<feature type="active site" evidence="6">
    <location>
        <position position="42"/>
    </location>
</feature>
<feature type="domain" description="Peptidase S26" evidence="9">
    <location>
        <begin position="13"/>
        <end position="172"/>
    </location>
</feature>
<dbReference type="Proteomes" id="UP000034794">
    <property type="component" value="Unassembled WGS sequence"/>
</dbReference>
<dbReference type="GO" id="GO:0009003">
    <property type="term" value="F:signal peptidase activity"/>
    <property type="evidence" value="ECO:0007669"/>
    <property type="project" value="UniProtKB-EC"/>
</dbReference>
<dbReference type="AlphaFoldDB" id="A0A0G1PM63"/>
<keyword evidence="5 7" id="KW-0378">Hydrolase</keyword>
<dbReference type="PATRIC" id="fig|1618381.3.peg.52"/>
<evidence type="ECO:0000256" key="2">
    <source>
        <dbReference type="ARBA" id="ARBA00009370"/>
    </source>
</evidence>
<dbReference type="GO" id="GO:0006465">
    <property type="term" value="P:signal peptide processing"/>
    <property type="evidence" value="ECO:0007669"/>
    <property type="project" value="InterPro"/>
</dbReference>
<dbReference type="PRINTS" id="PR00727">
    <property type="entry name" value="LEADERPTASE"/>
</dbReference>
<evidence type="ECO:0000256" key="6">
    <source>
        <dbReference type="PIRSR" id="PIRSR600223-1"/>
    </source>
</evidence>
<accession>A0A0G1PM63</accession>
<evidence type="ECO:0000256" key="7">
    <source>
        <dbReference type="RuleBase" id="RU003993"/>
    </source>
</evidence>
<dbReference type="InterPro" id="IPR019757">
    <property type="entry name" value="Pept_S26A_signal_pept_1_Lys-AS"/>
</dbReference>
<dbReference type="PROSITE" id="PS00501">
    <property type="entry name" value="SPASE_I_1"/>
    <property type="match status" value="1"/>
</dbReference>
<keyword evidence="7" id="KW-0812">Transmembrane</keyword>
<evidence type="ECO:0000313" key="11">
    <source>
        <dbReference type="Proteomes" id="UP000034794"/>
    </source>
</evidence>
<proteinExistence type="inferred from homology"/>
<name>A0A0G1PM63_9BACT</name>
<comment type="similarity">
    <text evidence="2 8">Belongs to the peptidase S26 family.</text>
</comment>
<dbReference type="GO" id="GO:0016020">
    <property type="term" value="C:membrane"/>
    <property type="evidence" value="ECO:0007669"/>
    <property type="project" value="UniProtKB-SubCell"/>
</dbReference>
<evidence type="ECO:0000256" key="8">
    <source>
        <dbReference type="RuleBase" id="RU362042"/>
    </source>
</evidence>
<evidence type="ECO:0000313" key="10">
    <source>
        <dbReference type="EMBL" id="KKU33767.1"/>
    </source>
</evidence>
<evidence type="ECO:0000256" key="1">
    <source>
        <dbReference type="ARBA" id="ARBA00000677"/>
    </source>
</evidence>
<dbReference type="EC" id="3.4.21.89" evidence="3 7"/>
<reference evidence="10 11" key="1">
    <citation type="journal article" date="2015" name="Nature">
        <title>rRNA introns, odd ribosomes, and small enigmatic genomes across a large radiation of phyla.</title>
        <authorList>
            <person name="Brown C.T."/>
            <person name="Hug L.A."/>
            <person name="Thomas B.C."/>
            <person name="Sharon I."/>
            <person name="Castelle C.J."/>
            <person name="Singh A."/>
            <person name="Wilkins M.J."/>
            <person name="Williams K.H."/>
            <person name="Banfield J.F."/>
        </authorList>
    </citation>
    <scope>NUCLEOTIDE SEQUENCE [LARGE SCALE GENOMIC DNA]</scope>
</reference>
<comment type="catalytic activity">
    <reaction evidence="1 7">
        <text>Cleavage of hydrophobic, N-terminal signal or leader sequences from secreted and periplasmic proteins.</text>
        <dbReference type="EC" id="3.4.21.89"/>
    </reaction>
</comment>
<evidence type="ECO:0000256" key="5">
    <source>
        <dbReference type="ARBA" id="ARBA00022801"/>
    </source>
</evidence>
<dbReference type="NCBIfam" id="TIGR02227">
    <property type="entry name" value="sigpep_I_bact"/>
    <property type="match status" value="1"/>
</dbReference>
<evidence type="ECO:0000259" key="9">
    <source>
        <dbReference type="Pfam" id="PF10502"/>
    </source>
</evidence>
<dbReference type="InterPro" id="IPR000223">
    <property type="entry name" value="Pept_S26A_signal_pept_1"/>
</dbReference>